<dbReference type="Proteomes" id="UP000504724">
    <property type="component" value="Chromosome"/>
</dbReference>
<evidence type="ECO:0000256" key="2">
    <source>
        <dbReference type="ARBA" id="ARBA00007362"/>
    </source>
</evidence>
<feature type="transmembrane region" description="Helical" evidence="6">
    <location>
        <begin position="238"/>
        <end position="257"/>
    </location>
</feature>
<evidence type="ECO:0000259" key="7">
    <source>
        <dbReference type="Pfam" id="PF00892"/>
    </source>
</evidence>
<feature type="transmembrane region" description="Helical" evidence="6">
    <location>
        <begin position="146"/>
        <end position="165"/>
    </location>
</feature>
<dbReference type="AlphaFoldDB" id="A0A7D4NQ83"/>
<feature type="transmembrane region" description="Helical" evidence="6">
    <location>
        <begin position="208"/>
        <end position="226"/>
    </location>
</feature>
<feature type="domain" description="EamA" evidence="7">
    <location>
        <begin position="4"/>
        <end position="134"/>
    </location>
</feature>
<keyword evidence="4 6" id="KW-1133">Transmembrane helix</keyword>
<dbReference type="GO" id="GO:0016020">
    <property type="term" value="C:membrane"/>
    <property type="evidence" value="ECO:0007669"/>
    <property type="project" value="UniProtKB-SubCell"/>
</dbReference>
<evidence type="ECO:0000256" key="3">
    <source>
        <dbReference type="ARBA" id="ARBA00022692"/>
    </source>
</evidence>
<dbReference type="PANTHER" id="PTHR32322:SF2">
    <property type="entry name" value="EAMA DOMAIN-CONTAINING PROTEIN"/>
    <property type="match status" value="1"/>
</dbReference>
<feature type="transmembrane region" description="Helical" evidence="6">
    <location>
        <begin position="92"/>
        <end position="111"/>
    </location>
</feature>
<dbReference type="RefSeq" id="WP_173284215.1">
    <property type="nucleotide sequence ID" value="NZ_CP054020.1"/>
</dbReference>
<feature type="transmembrane region" description="Helical" evidence="6">
    <location>
        <begin position="177"/>
        <end position="196"/>
    </location>
</feature>
<feature type="transmembrane region" description="Helical" evidence="6">
    <location>
        <begin position="263"/>
        <end position="281"/>
    </location>
</feature>
<dbReference type="EMBL" id="CP054020">
    <property type="protein sequence ID" value="QKI88617.1"/>
    <property type="molecule type" value="Genomic_DNA"/>
</dbReference>
<evidence type="ECO:0000256" key="1">
    <source>
        <dbReference type="ARBA" id="ARBA00004141"/>
    </source>
</evidence>
<evidence type="ECO:0000313" key="9">
    <source>
        <dbReference type="Proteomes" id="UP000504724"/>
    </source>
</evidence>
<dbReference type="InterPro" id="IPR000620">
    <property type="entry name" value="EamA_dom"/>
</dbReference>
<comment type="subcellular location">
    <subcellularLocation>
        <location evidence="1">Membrane</location>
        <topology evidence="1">Multi-pass membrane protein</topology>
    </subcellularLocation>
</comment>
<evidence type="ECO:0000256" key="6">
    <source>
        <dbReference type="SAM" id="Phobius"/>
    </source>
</evidence>
<dbReference type="InterPro" id="IPR037185">
    <property type="entry name" value="EmrE-like"/>
</dbReference>
<dbReference type="KEGG" id="txa:HQN79_03035"/>
<evidence type="ECO:0000256" key="4">
    <source>
        <dbReference type="ARBA" id="ARBA00022989"/>
    </source>
</evidence>
<sequence>MQSIAVFTLLGASILWGLTWLPLKFLHEQGFNGIAITFLVYVIMFAVTLPTIWRFRKQIAGNGLALLGILLLGGGAQLAFNTSMIFGDVIRVMVLFYLVPLWGVLGGRLFLSERITPFRWLGMGFSIIGAFFVVGGMNAFYAPPSWIDGLALLSGFLFAMNNIVFRASPKIPIMLKLNVMFLGAAGLSAVVLSQMGDEVIPQVSTGTWGILLAFAIFWMLLANLGTQWAVTQMEAGKSSIILILELVTAVVSASLILGETMSGLEMLGGALILIAALLETLPQKRKMQTHQNGEISAL</sequence>
<dbReference type="PANTHER" id="PTHR32322">
    <property type="entry name" value="INNER MEMBRANE TRANSPORTER"/>
    <property type="match status" value="1"/>
</dbReference>
<dbReference type="Pfam" id="PF00892">
    <property type="entry name" value="EamA"/>
    <property type="match status" value="2"/>
</dbReference>
<feature type="transmembrane region" description="Helical" evidence="6">
    <location>
        <begin position="118"/>
        <end position="140"/>
    </location>
</feature>
<feature type="transmembrane region" description="Helical" evidence="6">
    <location>
        <begin position="64"/>
        <end position="86"/>
    </location>
</feature>
<keyword evidence="3 6" id="KW-0812">Transmembrane</keyword>
<evidence type="ECO:0000256" key="5">
    <source>
        <dbReference type="ARBA" id="ARBA00023136"/>
    </source>
</evidence>
<keyword evidence="5 6" id="KW-0472">Membrane</keyword>
<feature type="domain" description="EamA" evidence="7">
    <location>
        <begin position="147"/>
        <end position="278"/>
    </location>
</feature>
<feature type="transmembrane region" description="Helical" evidence="6">
    <location>
        <begin position="33"/>
        <end position="52"/>
    </location>
</feature>
<protein>
    <submittedName>
        <fullName evidence="8">DMT family transporter</fullName>
    </submittedName>
</protein>
<name>A0A7D4NQ83_9GAMM</name>
<dbReference type="SUPFAM" id="SSF103481">
    <property type="entry name" value="Multidrug resistance efflux transporter EmrE"/>
    <property type="match status" value="2"/>
</dbReference>
<accession>A0A7D4NQ83</accession>
<reference evidence="8 9" key="1">
    <citation type="submission" date="2020-05" db="EMBL/GenBank/DDBJ databases">
        <title>Thiomicrorhabdus sediminis sp.nov. and Thiomicrorhabdus xiamenensis sp.nov., novel sulfur-oxidizing bacteria isolated from coastal sediment.</title>
        <authorList>
            <person name="Liu X."/>
        </authorList>
    </citation>
    <scope>NUCLEOTIDE SEQUENCE [LARGE SCALE GENOMIC DNA]</scope>
    <source>
        <strain evidence="8 9">G2</strain>
    </source>
</reference>
<dbReference type="InterPro" id="IPR050638">
    <property type="entry name" value="AA-Vitamin_Transporters"/>
</dbReference>
<evidence type="ECO:0000313" key="8">
    <source>
        <dbReference type="EMBL" id="QKI88617.1"/>
    </source>
</evidence>
<proteinExistence type="inferred from homology"/>
<comment type="similarity">
    <text evidence="2">Belongs to the EamA transporter family.</text>
</comment>
<organism evidence="8 9">
    <name type="scientific">Thiomicrorhabdus xiamenensis</name>
    <dbReference type="NCBI Taxonomy" id="2739063"/>
    <lineage>
        <taxon>Bacteria</taxon>
        <taxon>Pseudomonadati</taxon>
        <taxon>Pseudomonadota</taxon>
        <taxon>Gammaproteobacteria</taxon>
        <taxon>Thiotrichales</taxon>
        <taxon>Piscirickettsiaceae</taxon>
        <taxon>Thiomicrorhabdus</taxon>
    </lineage>
</organism>
<gene>
    <name evidence="8" type="ORF">HQN79_03035</name>
</gene>
<keyword evidence="9" id="KW-1185">Reference proteome</keyword>